<comment type="caution">
    <text evidence="6">The sequence shown here is derived from an EMBL/GenBank/DDBJ whole genome shotgun (WGS) entry which is preliminary data.</text>
</comment>
<dbReference type="Pfam" id="PF00282">
    <property type="entry name" value="Pyridoxal_deC"/>
    <property type="match status" value="1"/>
</dbReference>
<evidence type="ECO:0000313" key="7">
    <source>
        <dbReference type="Proteomes" id="UP000275408"/>
    </source>
</evidence>
<accession>A0A3M6T825</accession>
<evidence type="ECO:0000256" key="2">
    <source>
        <dbReference type="ARBA" id="ARBA00022898"/>
    </source>
</evidence>
<feature type="compositionally biased region" description="Basic residues" evidence="5">
    <location>
        <begin position="18"/>
        <end position="37"/>
    </location>
</feature>
<evidence type="ECO:0000256" key="3">
    <source>
        <dbReference type="ARBA" id="ARBA00023239"/>
    </source>
</evidence>
<dbReference type="GO" id="GO:0019752">
    <property type="term" value="P:carboxylic acid metabolic process"/>
    <property type="evidence" value="ECO:0007669"/>
    <property type="project" value="InterPro"/>
</dbReference>
<dbReference type="Gene3D" id="3.40.640.10">
    <property type="entry name" value="Type I PLP-dependent aspartate aminotransferase-like (Major domain)"/>
    <property type="match status" value="1"/>
</dbReference>
<dbReference type="SUPFAM" id="SSF53383">
    <property type="entry name" value="PLP-dependent transferases"/>
    <property type="match status" value="1"/>
</dbReference>
<dbReference type="OMA" id="HGITMEL"/>
<proteinExistence type="predicted"/>
<dbReference type="InterPro" id="IPR015421">
    <property type="entry name" value="PyrdxlP-dep_Trfase_major"/>
</dbReference>
<protein>
    <recommendedName>
        <fullName evidence="8">L-tyrosine decarboxylase</fullName>
    </recommendedName>
</protein>
<evidence type="ECO:0000313" key="6">
    <source>
        <dbReference type="EMBL" id="RMX37522.1"/>
    </source>
</evidence>
<dbReference type="GO" id="GO:0030170">
    <property type="term" value="F:pyridoxal phosphate binding"/>
    <property type="evidence" value="ECO:0007669"/>
    <property type="project" value="InterPro"/>
</dbReference>
<reference evidence="6 7" key="1">
    <citation type="journal article" date="2018" name="Sci. Rep.">
        <title>Comparative analysis of the Pocillopora damicornis genome highlights role of immune system in coral evolution.</title>
        <authorList>
            <person name="Cunning R."/>
            <person name="Bay R.A."/>
            <person name="Gillette P."/>
            <person name="Baker A.C."/>
            <person name="Traylor-Knowles N."/>
        </authorList>
    </citation>
    <scope>NUCLEOTIDE SEQUENCE [LARGE SCALE GENOMIC DNA]</scope>
    <source>
        <strain evidence="6">RSMAS</strain>
        <tissue evidence="6">Whole animal</tissue>
    </source>
</reference>
<sequence>MFQGRKRKAQRTAGSGGKRQRMSKRAPMYSHHRNMRSKHQDGSRKHEKPWAALGAWFMGPKAENGNVFHELVTQTIESQINFRRHVYFPCDPPYVTDELRDTQAFKASMNKLKTEMEELQNKMMNSVPFYSSRYKGHVNWDVAMPAYLGYICALLYNQNNCAAEASTVTTSFELEVGTELCVMMGYDPDKSMGHLVTGGTVANIEALWAARNVKFFPLGLQRALRKEEKLADAKHYEVFFPQRGKKGKLTSGTEWELLNLETSSILAMPDEVQKLAGLENHSDFMDLLSDYLYESIGAAEFARHHPLIEKTCVIVPSTAHISFTKAVTILGLGKNSLVPVAVDENSRIDSAVLKDILEKHLSRQIPVLAVVAVMGTTEESSIDPLTDILGMRKDFSKKGLDFSIHADGAWGGYFCSMLRDQPKDFYLKAPEESGFVPQLYLSSYVHDQLSALNQCDTITIDPHKSGFCPYPAGALCYKDKRMNTFLQITTSVVYYHGDMTLGDIGIEGSKPGAAAASVLLANRVIGLHKNGYGRILSECTYTAKILYCLWITLPEEDDQFIIETTKPLPSAWKGMSEKKQKEFIRERIIGKSNEELAKDHEALEYLKEIGPDTLVPCFTVNLKGNKSIEECNSLNMAIFQDLSHSTGETTAHRIPMIVTSSSMLHHKHSSALKNFKKRLGLDPKGDSSVKFLITTCMDPWATSVDFMDDLTSIMRNSILCAIGRVKDPKCHHDFVSTGVVNDENQVIVYYAGNFNNISKQYGTVATLQFNSDSQAKAYKSKQDSLMTTSAQQDPIVFRSKKSTLHDVFFGESEYGDEKEVFDLYIGLPSHGSKPFMTANMKVVDVPQYEHFDDDEYPEFLSYFLYGDKKDAFLFHIPTKNPDFLQIVKLDGTPKGVGTEGNKDLLLKKGIEVYLPEISGSWPEDHKEVKDPLKNHKYEITFVGIDGEEVASKVKIERKVWFDGAKLND</sequence>
<dbReference type="STRING" id="46731.A0A3M6T825"/>
<keyword evidence="7" id="KW-1185">Reference proteome</keyword>
<feature type="compositionally biased region" description="Basic residues" evidence="5">
    <location>
        <begin position="1"/>
        <end position="10"/>
    </location>
</feature>
<organism evidence="6 7">
    <name type="scientific">Pocillopora damicornis</name>
    <name type="common">Cauliflower coral</name>
    <name type="synonym">Millepora damicornis</name>
    <dbReference type="NCBI Taxonomy" id="46731"/>
    <lineage>
        <taxon>Eukaryota</taxon>
        <taxon>Metazoa</taxon>
        <taxon>Cnidaria</taxon>
        <taxon>Anthozoa</taxon>
        <taxon>Hexacorallia</taxon>
        <taxon>Scleractinia</taxon>
        <taxon>Astrocoeniina</taxon>
        <taxon>Pocilloporidae</taxon>
        <taxon>Pocillopora</taxon>
    </lineage>
</organism>
<dbReference type="InterPro" id="IPR050477">
    <property type="entry name" value="GrpII_AminoAcid_Decarb"/>
</dbReference>
<gene>
    <name evidence="6" type="ORF">pdam_00012806</name>
</gene>
<dbReference type="PANTHER" id="PTHR42735">
    <property type="match status" value="1"/>
</dbReference>
<evidence type="ECO:0008006" key="8">
    <source>
        <dbReference type="Google" id="ProtNLM"/>
    </source>
</evidence>
<feature type="region of interest" description="Disordered" evidence="5">
    <location>
        <begin position="1"/>
        <end position="45"/>
    </location>
</feature>
<feature type="modified residue" description="N6-(pyridoxal phosphate)lysine" evidence="4">
    <location>
        <position position="464"/>
    </location>
</feature>
<dbReference type="InterPro" id="IPR002129">
    <property type="entry name" value="PyrdxlP-dep_de-COase"/>
</dbReference>
<keyword evidence="2 4" id="KW-0663">Pyridoxal phosphate</keyword>
<dbReference type="OrthoDB" id="392571at2759"/>
<comment type="cofactor">
    <cofactor evidence="1 4">
        <name>pyridoxal 5'-phosphate</name>
        <dbReference type="ChEBI" id="CHEBI:597326"/>
    </cofactor>
</comment>
<evidence type="ECO:0000256" key="4">
    <source>
        <dbReference type="PIRSR" id="PIRSR602129-50"/>
    </source>
</evidence>
<keyword evidence="3" id="KW-0456">Lyase</keyword>
<evidence type="ECO:0000256" key="1">
    <source>
        <dbReference type="ARBA" id="ARBA00001933"/>
    </source>
</evidence>
<dbReference type="InterPro" id="IPR015424">
    <property type="entry name" value="PyrdxlP-dep_Trfase"/>
</dbReference>
<dbReference type="AlphaFoldDB" id="A0A3M6T825"/>
<dbReference type="PANTHER" id="PTHR42735:SF4">
    <property type="entry name" value="PYRIDOXAL PHOSPHATE-DEPENDENT DECARBOXYLASE FAMILY PROTEIN"/>
    <property type="match status" value="1"/>
</dbReference>
<dbReference type="Proteomes" id="UP000275408">
    <property type="component" value="Unassembled WGS sequence"/>
</dbReference>
<dbReference type="GO" id="GO:0016830">
    <property type="term" value="F:carbon-carbon lyase activity"/>
    <property type="evidence" value="ECO:0007669"/>
    <property type="project" value="InterPro"/>
</dbReference>
<name>A0A3M6T825_POCDA</name>
<dbReference type="EMBL" id="RCHS01004107">
    <property type="protein sequence ID" value="RMX37522.1"/>
    <property type="molecule type" value="Genomic_DNA"/>
</dbReference>
<evidence type="ECO:0000256" key="5">
    <source>
        <dbReference type="SAM" id="MobiDB-lite"/>
    </source>
</evidence>